<evidence type="ECO:0000313" key="3">
    <source>
        <dbReference type="Proteomes" id="UP000031843"/>
    </source>
</evidence>
<dbReference type="PANTHER" id="PTHR42928">
    <property type="entry name" value="TRICARBOXYLATE-BINDING PROTEIN"/>
    <property type="match status" value="1"/>
</dbReference>
<reference evidence="2 3" key="1">
    <citation type="journal article" date="2015" name="Genome Announc.">
        <title>Complete Genome Sequence of Cupriavidus basilensis 4G11, Isolated from the Oak Ridge Field Research Center Site.</title>
        <authorList>
            <person name="Ray J."/>
            <person name="Waters R.J."/>
            <person name="Skerker J.M."/>
            <person name="Kuehl J.V."/>
            <person name="Price M.N."/>
            <person name="Huang J."/>
            <person name="Chakraborty R."/>
            <person name="Arkin A.P."/>
            <person name="Deutschbauer A."/>
        </authorList>
    </citation>
    <scope>NUCLEOTIDE SEQUENCE [LARGE SCALE GENOMIC DNA]</scope>
    <source>
        <strain evidence="2">4G11</strain>
    </source>
</reference>
<dbReference type="SUPFAM" id="SSF53850">
    <property type="entry name" value="Periplasmic binding protein-like II"/>
    <property type="match status" value="1"/>
</dbReference>
<dbReference type="InterPro" id="IPR042100">
    <property type="entry name" value="Bug_dom1"/>
</dbReference>
<keyword evidence="3" id="KW-1185">Reference proteome</keyword>
<name>A0A0C4Y9Z5_9BURK</name>
<sequence>MVAKAQADGHTLLIAPDSVVVVNPFVFPKLTYNPAKDFRSVALLGKATLVLVVSPALGVRTLQAFVKLARSKPGAINFGTGGAGHPTHMAMELVMDRLGIKLTHVPYKGTSPALQGLMGGEIGSMVVGVAEAMPLITAGKLVPLATSGPAAKEIFPALPELKASHPDLDIAVWFGMFAPAATPTDVVSRLNAEVNQALQQADIRRRLREYGLTPLPGGATALDTLIALDRARFGPLVKSLGIALE</sequence>
<organism evidence="2 3">
    <name type="scientific">Cupriavidus basilensis</name>
    <dbReference type="NCBI Taxonomy" id="68895"/>
    <lineage>
        <taxon>Bacteria</taxon>
        <taxon>Pseudomonadati</taxon>
        <taxon>Pseudomonadota</taxon>
        <taxon>Betaproteobacteria</taxon>
        <taxon>Burkholderiales</taxon>
        <taxon>Burkholderiaceae</taxon>
        <taxon>Cupriavidus</taxon>
    </lineage>
</organism>
<accession>A0A0C4Y9Z5</accession>
<comment type="similarity">
    <text evidence="1">Belongs to the UPF0065 (bug) family.</text>
</comment>
<proteinExistence type="inferred from homology"/>
<evidence type="ECO:0000313" key="2">
    <source>
        <dbReference type="EMBL" id="AJG22297.1"/>
    </source>
</evidence>
<dbReference type="AlphaFoldDB" id="A0A0C4Y9Z5"/>
<evidence type="ECO:0000256" key="1">
    <source>
        <dbReference type="ARBA" id="ARBA00006987"/>
    </source>
</evidence>
<dbReference type="Proteomes" id="UP000031843">
    <property type="component" value="Chromosome secondary"/>
</dbReference>
<dbReference type="CDD" id="cd07012">
    <property type="entry name" value="PBP2_Bug_TTT"/>
    <property type="match status" value="1"/>
</dbReference>
<dbReference type="EMBL" id="CP010537">
    <property type="protein sequence ID" value="AJG22297.1"/>
    <property type="molecule type" value="Genomic_DNA"/>
</dbReference>
<dbReference type="PANTHER" id="PTHR42928:SF5">
    <property type="entry name" value="BLR1237 PROTEIN"/>
    <property type="match status" value="1"/>
</dbReference>
<dbReference type="InterPro" id="IPR005064">
    <property type="entry name" value="BUG"/>
</dbReference>
<dbReference type="Gene3D" id="3.40.190.150">
    <property type="entry name" value="Bordetella uptake gene, domain 1"/>
    <property type="match status" value="1"/>
</dbReference>
<dbReference type="KEGG" id="cbw:RR42_s0706"/>
<dbReference type="STRING" id="68895.RR42_s0706"/>
<dbReference type="Gene3D" id="3.40.190.10">
    <property type="entry name" value="Periplasmic binding protein-like II"/>
    <property type="match status" value="1"/>
</dbReference>
<gene>
    <name evidence="2" type="ORF">RR42_s0706</name>
</gene>
<dbReference type="Pfam" id="PF03401">
    <property type="entry name" value="TctC"/>
    <property type="match status" value="1"/>
</dbReference>
<protein>
    <submittedName>
        <fullName evidence="2">Putative exported protein</fullName>
    </submittedName>
</protein>